<gene>
    <name evidence="6" type="ORF">GNI_112400</name>
</gene>
<dbReference type="eggNOG" id="KOG2315">
    <property type="taxonomic scope" value="Eukaryota"/>
</dbReference>
<evidence type="ECO:0000256" key="4">
    <source>
        <dbReference type="ARBA" id="ARBA00022917"/>
    </source>
</evidence>
<accession>A0A023B3M7</accession>
<comment type="caution">
    <text evidence="6">The sequence shown here is derived from an EMBL/GenBank/DDBJ whole genome shotgun (WGS) entry which is preliminary data.</text>
</comment>
<dbReference type="GO" id="GO:0003743">
    <property type="term" value="F:translation initiation factor activity"/>
    <property type="evidence" value="ECO:0007669"/>
    <property type="project" value="UniProtKB-KW"/>
</dbReference>
<dbReference type="VEuPathDB" id="CryptoDB:GNI_112400"/>
<name>A0A023B3M7_GRENI</name>
<sequence length="379" mass="41517">MVCGLVSKTPIGRATEVEMSWNRSGCFLLAKQSGAVDVTGKSYYGTSKLHLIQVSVAAGQKEPVELGQVRSVATNVQFWSWNAVQNNSFFVGHGPLPCVMEVWNAVACKPSIKLGEERRNFLRCCHSLPLPPATEPGSKPDRRAKLGLNMAVIGGFGNLPGDVEVWDISKQEIIGLTKLPWTVDLSFSPDAYWLLASTTTPRLRVDNCLKIVRVNGEPVLEKAFDELYQADWRPVPVQHARALSPGRGVYKPKANNTLEGLFKTKKETSSGLFGRVMTGTNEKRSLTATQLGSNATTQTKPARTVPGMVPGMTIPANNNKGIDEVGNDWARMSEMQLAKQAVKLNRQLHRAYDISQKAAIKAQLDAITAECVRRRSQSS</sequence>
<evidence type="ECO:0000313" key="7">
    <source>
        <dbReference type="Proteomes" id="UP000019763"/>
    </source>
</evidence>
<evidence type="ECO:0000259" key="5">
    <source>
        <dbReference type="Pfam" id="PF08662"/>
    </source>
</evidence>
<dbReference type="PANTHER" id="PTHR13227:SF0">
    <property type="entry name" value="EUKARYOTIC TRANSLATION INITIATION FACTOR 2A"/>
    <property type="match status" value="1"/>
</dbReference>
<feature type="domain" description="Translation initiation factor beta propellor-like" evidence="5">
    <location>
        <begin position="149"/>
        <end position="230"/>
    </location>
</feature>
<dbReference type="EMBL" id="AFNH02000840">
    <property type="protein sequence ID" value="EZG55468.1"/>
    <property type="molecule type" value="Genomic_DNA"/>
</dbReference>
<dbReference type="GO" id="GO:0043022">
    <property type="term" value="F:ribosome binding"/>
    <property type="evidence" value="ECO:0007669"/>
    <property type="project" value="TreeGrafter"/>
</dbReference>
<keyword evidence="3" id="KW-0677">Repeat</keyword>
<feature type="domain" description="Translation initiation factor beta propellor-like" evidence="5">
    <location>
        <begin position="13"/>
        <end position="123"/>
    </location>
</feature>
<dbReference type="GeneID" id="22913964"/>
<dbReference type="InterPro" id="IPR013979">
    <property type="entry name" value="TIF_beta_prop-like"/>
</dbReference>
<dbReference type="OrthoDB" id="2194683at2759"/>
<reference evidence="6" key="1">
    <citation type="submission" date="2013-12" db="EMBL/GenBank/DDBJ databases">
        <authorList>
            <person name="Omoto C.K."/>
            <person name="Sibley D."/>
            <person name="Venepally P."/>
            <person name="Hadjithomas M."/>
            <person name="Karamycheva S."/>
            <person name="Brunk B."/>
            <person name="Roos D."/>
            <person name="Caler E."/>
            <person name="Lorenzi H."/>
        </authorList>
    </citation>
    <scope>NUCLEOTIDE SEQUENCE</scope>
</reference>
<evidence type="ECO:0000256" key="2">
    <source>
        <dbReference type="ARBA" id="ARBA00022574"/>
    </source>
</evidence>
<keyword evidence="4" id="KW-0648">Protein biosynthesis</keyword>
<evidence type="ECO:0000256" key="1">
    <source>
        <dbReference type="ARBA" id="ARBA00022540"/>
    </source>
</evidence>
<evidence type="ECO:0000313" key="6">
    <source>
        <dbReference type="EMBL" id="EZG55468.1"/>
    </source>
</evidence>
<dbReference type="GO" id="GO:0022627">
    <property type="term" value="C:cytosolic small ribosomal subunit"/>
    <property type="evidence" value="ECO:0007669"/>
    <property type="project" value="TreeGrafter"/>
</dbReference>
<keyword evidence="1 6" id="KW-0396">Initiation factor</keyword>
<dbReference type="GO" id="GO:0003729">
    <property type="term" value="F:mRNA binding"/>
    <property type="evidence" value="ECO:0007669"/>
    <property type="project" value="TreeGrafter"/>
</dbReference>
<dbReference type="InterPro" id="IPR011387">
    <property type="entry name" value="TIF2A"/>
</dbReference>
<dbReference type="Proteomes" id="UP000019763">
    <property type="component" value="Unassembled WGS sequence"/>
</dbReference>
<evidence type="ECO:0000256" key="3">
    <source>
        <dbReference type="ARBA" id="ARBA00022737"/>
    </source>
</evidence>
<organism evidence="6 7">
    <name type="scientific">Gregarina niphandrodes</name>
    <name type="common">Septate eugregarine</name>
    <dbReference type="NCBI Taxonomy" id="110365"/>
    <lineage>
        <taxon>Eukaryota</taxon>
        <taxon>Sar</taxon>
        <taxon>Alveolata</taxon>
        <taxon>Apicomplexa</taxon>
        <taxon>Conoidasida</taxon>
        <taxon>Gregarinasina</taxon>
        <taxon>Eugregarinorida</taxon>
        <taxon>Gregarinidae</taxon>
        <taxon>Gregarina</taxon>
    </lineage>
</organism>
<keyword evidence="7" id="KW-1185">Reference proteome</keyword>
<dbReference type="Pfam" id="PF08662">
    <property type="entry name" value="eIF2A"/>
    <property type="match status" value="2"/>
</dbReference>
<proteinExistence type="predicted"/>
<dbReference type="AlphaFoldDB" id="A0A023B3M7"/>
<dbReference type="GO" id="GO:0000049">
    <property type="term" value="F:tRNA binding"/>
    <property type="evidence" value="ECO:0007669"/>
    <property type="project" value="TreeGrafter"/>
</dbReference>
<keyword evidence="2" id="KW-0853">WD repeat</keyword>
<dbReference type="RefSeq" id="XP_011131544.1">
    <property type="nucleotide sequence ID" value="XM_011133242.1"/>
</dbReference>
<protein>
    <submittedName>
        <fullName evidence="6">Eukaryotic translation initiation factor 2A</fullName>
    </submittedName>
</protein>
<dbReference type="PANTHER" id="PTHR13227">
    <property type="entry name" value="EUKARYOTIC TRANSLATION INITIATION FACTOR 2A"/>
    <property type="match status" value="1"/>
</dbReference>
<dbReference type="OMA" id="WARMSEM"/>